<feature type="compositionally biased region" description="Basic residues" evidence="1">
    <location>
        <begin position="10"/>
        <end position="21"/>
    </location>
</feature>
<dbReference type="InterPro" id="IPR045788">
    <property type="entry name" value="MobC_2"/>
</dbReference>
<reference evidence="3" key="1">
    <citation type="journal article" date="2019" name="Int. J. Syst. Evol. Microbiol.">
        <title>The Global Catalogue of Microorganisms (GCM) 10K type strain sequencing project: providing services to taxonomists for standard genome sequencing and annotation.</title>
        <authorList>
            <consortium name="The Broad Institute Genomics Platform"/>
            <consortium name="The Broad Institute Genome Sequencing Center for Infectious Disease"/>
            <person name="Wu L."/>
            <person name="Ma J."/>
        </authorList>
    </citation>
    <scope>NUCLEOTIDE SEQUENCE [LARGE SCALE GENOMIC DNA]</scope>
    <source>
        <strain evidence="3">CGMCC 1.15342</strain>
    </source>
</reference>
<sequence length="149" mass="17636">MDLDMEDNKRNRKNKVGRKPKKDPAIHRYSISLNDTENVQFLTLFEQSGMKVMAHFITACIFQKPIKTVKIDMDAVDFHTRLTNFYSQFRVVGVNYNQIVKILYRNFSEKKASAYLFKLEKQTAEMAELCRKVIELTQEFEREHLQKHG</sequence>
<keyword evidence="3" id="KW-1185">Reference proteome</keyword>
<name>A0ABQ1MD11_9SPHI</name>
<evidence type="ECO:0000313" key="2">
    <source>
        <dbReference type="EMBL" id="GGC36979.1"/>
    </source>
</evidence>
<accession>A0ABQ1MD11</accession>
<gene>
    <name evidence="2" type="ORF">GCM10011386_31390</name>
</gene>
<evidence type="ECO:0008006" key="4">
    <source>
        <dbReference type="Google" id="ProtNLM"/>
    </source>
</evidence>
<evidence type="ECO:0000256" key="1">
    <source>
        <dbReference type="SAM" id="MobiDB-lite"/>
    </source>
</evidence>
<proteinExistence type="predicted"/>
<dbReference type="EMBL" id="BMIK01000011">
    <property type="protein sequence ID" value="GGC36979.1"/>
    <property type="molecule type" value="Genomic_DNA"/>
</dbReference>
<dbReference type="NCBIfam" id="NF041324">
    <property type="entry name" value="Bacteroid_MobA"/>
    <property type="match status" value="1"/>
</dbReference>
<evidence type="ECO:0000313" key="3">
    <source>
        <dbReference type="Proteomes" id="UP000597338"/>
    </source>
</evidence>
<protein>
    <recommendedName>
        <fullName evidence="4">MobA protein</fullName>
    </recommendedName>
</protein>
<dbReference type="Proteomes" id="UP000597338">
    <property type="component" value="Unassembled WGS sequence"/>
</dbReference>
<feature type="region of interest" description="Disordered" evidence="1">
    <location>
        <begin position="1"/>
        <end position="23"/>
    </location>
</feature>
<comment type="caution">
    <text evidence="2">The sequence shown here is derived from an EMBL/GenBank/DDBJ whole genome shotgun (WGS) entry which is preliminary data.</text>
</comment>
<organism evidence="2 3">
    <name type="scientific">Parapedobacter defluvii</name>
    <dbReference type="NCBI Taxonomy" id="2045106"/>
    <lineage>
        <taxon>Bacteria</taxon>
        <taxon>Pseudomonadati</taxon>
        <taxon>Bacteroidota</taxon>
        <taxon>Sphingobacteriia</taxon>
        <taxon>Sphingobacteriales</taxon>
        <taxon>Sphingobacteriaceae</taxon>
        <taxon>Parapedobacter</taxon>
    </lineage>
</organism>
<dbReference type="Pfam" id="PF19514">
    <property type="entry name" value="MobC_2"/>
    <property type="match status" value="1"/>
</dbReference>